<evidence type="ECO:0000313" key="4">
    <source>
        <dbReference type="EMBL" id="ABP80354.1"/>
    </source>
</evidence>
<name>A4VN03_STUS1</name>
<proteinExistence type="predicted"/>
<dbReference type="CDD" id="cd04301">
    <property type="entry name" value="NAT_SF"/>
    <property type="match status" value="1"/>
</dbReference>
<protein>
    <submittedName>
        <fullName evidence="4">Probable acetyltransferase</fullName>
    </submittedName>
</protein>
<feature type="domain" description="N-acetyltransferase" evidence="3">
    <location>
        <begin position="49"/>
        <end position="191"/>
    </location>
</feature>
<gene>
    <name evidence="4" type="ordered locus">PST_2705</name>
</gene>
<evidence type="ECO:0000256" key="2">
    <source>
        <dbReference type="ARBA" id="ARBA00023315"/>
    </source>
</evidence>
<dbReference type="AlphaFoldDB" id="A4VN03"/>
<dbReference type="HOGENOM" id="CLU_013985_21_2_6"/>
<dbReference type="PROSITE" id="PS51186">
    <property type="entry name" value="GNAT"/>
    <property type="match status" value="1"/>
</dbReference>
<dbReference type="Pfam" id="PF13508">
    <property type="entry name" value="Acetyltransf_7"/>
    <property type="match status" value="1"/>
</dbReference>
<dbReference type="Gene3D" id="3.40.630.30">
    <property type="match status" value="1"/>
</dbReference>
<dbReference type="Proteomes" id="UP000000233">
    <property type="component" value="Chromosome"/>
</dbReference>
<dbReference type="InterPro" id="IPR000182">
    <property type="entry name" value="GNAT_dom"/>
</dbReference>
<dbReference type="GO" id="GO:0016747">
    <property type="term" value="F:acyltransferase activity, transferring groups other than amino-acyl groups"/>
    <property type="evidence" value="ECO:0007669"/>
    <property type="project" value="InterPro"/>
</dbReference>
<accession>A4VN03</accession>
<dbReference type="InterPro" id="IPR016181">
    <property type="entry name" value="Acyl_CoA_acyltransferase"/>
</dbReference>
<dbReference type="eggNOG" id="COG0456">
    <property type="taxonomic scope" value="Bacteria"/>
</dbReference>
<dbReference type="SUPFAM" id="SSF55729">
    <property type="entry name" value="Acyl-CoA N-acyltransferases (Nat)"/>
    <property type="match status" value="1"/>
</dbReference>
<dbReference type="PANTHER" id="PTHR43800">
    <property type="entry name" value="PEPTIDYL-LYSINE N-ACETYLTRANSFERASE YJAB"/>
    <property type="match status" value="1"/>
</dbReference>
<evidence type="ECO:0000256" key="1">
    <source>
        <dbReference type="ARBA" id="ARBA00022679"/>
    </source>
</evidence>
<dbReference type="KEGG" id="psa:PST_2705"/>
<dbReference type="EMBL" id="CP000304">
    <property type="protein sequence ID" value="ABP80354.1"/>
    <property type="molecule type" value="Genomic_DNA"/>
</dbReference>
<sequence length="203" mass="22803">MVITLLADGACLALERRWILTLMLVDSRRRDIQATMRYRRAPAVLETFHMIRPYRPDDLETLLSIWLEASSRAHDFVARSFWEARLDDMRTLYLPAAQTWVYERDGTLVGFVSLLDDILAAIFVSPAEQGAGIGSALLEHAKRLREQLSLTVYAANSASIAFYRRHGFRVAGEQLDAHTGHPERLMTWQRQASVGGGGASLSS</sequence>
<organism evidence="4 5">
    <name type="scientific">Stutzerimonas stutzeri (strain A1501)</name>
    <name type="common">Pseudomonas stutzeri</name>
    <dbReference type="NCBI Taxonomy" id="379731"/>
    <lineage>
        <taxon>Bacteria</taxon>
        <taxon>Pseudomonadati</taxon>
        <taxon>Pseudomonadota</taxon>
        <taxon>Gammaproteobacteria</taxon>
        <taxon>Pseudomonadales</taxon>
        <taxon>Pseudomonadaceae</taxon>
        <taxon>Stutzerimonas</taxon>
    </lineage>
</organism>
<dbReference type="NCBIfam" id="NF007853">
    <property type="entry name" value="PRK10562.1"/>
    <property type="match status" value="1"/>
</dbReference>
<reference evidence="4 5" key="1">
    <citation type="journal article" date="2008" name="Proc. Natl. Acad. Sci. U.S.A.">
        <title>Nitrogen fixation island and rhizosphere competence traits in the genome of root-associated Pseudomonas stutzeri A1501.</title>
        <authorList>
            <person name="Yan Y."/>
            <person name="Yang J."/>
            <person name="Dou Y."/>
            <person name="Chen M."/>
            <person name="Ping S."/>
            <person name="Peng J."/>
            <person name="Lu W."/>
            <person name="Zhang W."/>
            <person name="Yao Z."/>
            <person name="Li H."/>
            <person name="Liu W."/>
            <person name="He S."/>
            <person name="Geng L."/>
            <person name="Zhang X."/>
            <person name="Yang F."/>
            <person name="Yu H."/>
            <person name="Zhan Y."/>
            <person name="Li D."/>
            <person name="Lin Z."/>
            <person name="Wang Y."/>
            <person name="Elmerich C."/>
            <person name="Lin M."/>
            <person name="Jin Q."/>
        </authorList>
    </citation>
    <scope>NUCLEOTIDE SEQUENCE [LARGE SCALE GENOMIC DNA]</scope>
    <source>
        <strain evidence="4 5">A1501</strain>
    </source>
</reference>
<keyword evidence="2" id="KW-0012">Acyltransferase</keyword>
<evidence type="ECO:0000259" key="3">
    <source>
        <dbReference type="PROSITE" id="PS51186"/>
    </source>
</evidence>
<keyword evidence="5" id="KW-1185">Reference proteome</keyword>
<dbReference type="PANTHER" id="PTHR43800:SF1">
    <property type="entry name" value="PEPTIDYL-LYSINE N-ACETYLTRANSFERASE YJAB"/>
    <property type="match status" value="1"/>
</dbReference>
<keyword evidence="1" id="KW-0808">Transferase</keyword>
<evidence type="ECO:0000313" key="5">
    <source>
        <dbReference type="Proteomes" id="UP000000233"/>
    </source>
</evidence>